<reference evidence="2 3" key="1">
    <citation type="submission" date="2019-03" db="EMBL/GenBank/DDBJ databases">
        <title>Single cell metagenomics reveals metabolic interactions within the superorganism composed of flagellate Streblomastix strix and complex community of Bacteroidetes bacteria on its surface.</title>
        <authorList>
            <person name="Treitli S.C."/>
            <person name="Kolisko M."/>
            <person name="Husnik F."/>
            <person name="Keeling P."/>
            <person name="Hampl V."/>
        </authorList>
    </citation>
    <scope>NUCLEOTIDE SEQUENCE [LARGE SCALE GENOMIC DNA]</scope>
    <source>
        <strain evidence="2">ST1C</strain>
    </source>
</reference>
<comment type="caution">
    <text evidence="2">The sequence shown here is derived from an EMBL/GenBank/DDBJ whole genome shotgun (WGS) entry which is preliminary data.</text>
</comment>
<feature type="non-terminal residue" evidence="2">
    <location>
        <position position="1"/>
    </location>
</feature>
<proteinExistence type="predicted"/>
<feature type="signal peptide" evidence="1">
    <location>
        <begin position="1"/>
        <end position="24"/>
    </location>
</feature>
<accession>A0A5J4RHK4</accession>
<sequence length="44" mass="4660">FISHSKFVSLSLSLSLRFISLCTATVPAPSLCRDALSTSCCEAP</sequence>
<evidence type="ECO:0000256" key="1">
    <source>
        <dbReference type="SAM" id="SignalP"/>
    </source>
</evidence>
<keyword evidence="1" id="KW-0732">Signal</keyword>
<dbReference type="EMBL" id="SNRW01042195">
    <property type="protein sequence ID" value="KAA6333427.1"/>
    <property type="molecule type" value="Genomic_DNA"/>
</dbReference>
<feature type="chain" id="PRO_5023823235" evidence="1">
    <location>
        <begin position="25"/>
        <end position="44"/>
    </location>
</feature>
<evidence type="ECO:0000313" key="3">
    <source>
        <dbReference type="Proteomes" id="UP000324800"/>
    </source>
</evidence>
<protein>
    <submittedName>
        <fullName evidence="2">Uncharacterized protein</fullName>
    </submittedName>
</protein>
<evidence type="ECO:0000313" key="2">
    <source>
        <dbReference type="EMBL" id="KAA6333427.1"/>
    </source>
</evidence>
<organism evidence="2 3">
    <name type="scientific">Streblomastix strix</name>
    <dbReference type="NCBI Taxonomy" id="222440"/>
    <lineage>
        <taxon>Eukaryota</taxon>
        <taxon>Metamonada</taxon>
        <taxon>Preaxostyla</taxon>
        <taxon>Oxymonadida</taxon>
        <taxon>Streblomastigidae</taxon>
        <taxon>Streblomastix</taxon>
    </lineage>
</organism>
<gene>
    <name evidence="2" type="ORF">EZS28_053174</name>
</gene>
<dbReference type="AlphaFoldDB" id="A0A5J4RHK4"/>
<dbReference type="Proteomes" id="UP000324800">
    <property type="component" value="Unassembled WGS sequence"/>
</dbReference>
<name>A0A5J4RHK4_9EUKA</name>